<accession>A0ABQ9FNH1</accession>
<evidence type="ECO:0000256" key="1">
    <source>
        <dbReference type="ARBA" id="ARBA00004141"/>
    </source>
</evidence>
<gene>
    <name evidence="4" type="ORF">KUTeg_003930</name>
</gene>
<proteinExistence type="predicted"/>
<dbReference type="InterPro" id="IPR006202">
    <property type="entry name" value="Neur_chan_lig-bd"/>
</dbReference>
<dbReference type="Proteomes" id="UP001217089">
    <property type="component" value="Unassembled WGS sequence"/>
</dbReference>
<comment type="subcellular location">
    <subcellularLocation>
        <location evidence="1">Membrane</location>
        <topology evidence="1">Multi-pass membrane protein</topology>
    </subcellularLocation>
</comment>
<keyword evidence="5" id="KW-1185">Reference proteome</keyword>
<keyword evidence="2" id="KW-0472">Membrane</keyword>
<protein>
    <recommendedName>
        <fullName evidence="3">Neurotransmitter-gated ion-channel ligand-binding domain-containing protein</fullName>
    </recommendedName>
</protein>
<reference evidence="4 5" key="1">
    <citation type="submission" date="2022-12" db="EMBL/GenBank/DDBJ databases">
        <title>Chromosome-level genome of Tegillarca granosa.</title>
        <authorList>
            <person name="Kim J."/>
        </authorList>
    </citation>
    <scope>NUCLEOTIDE SEQUENCE [LARGE SCALE GENOMIC DNA]</scope>
    <source>
        <strain evidence="4">Teg-2019</strain>
        <tissue evidence="4">Adductor muscle</tissue>
    </source>
</reference>
<organism evidence="4 5">
    <name type="scientific">Tegillarca granosa</name>
    <name type="common">Malaysian cockle</name>
    <name type="synonym">Anadara granosa</name>
    <dbReference type="NCBI Taxonomy" id="220873"/>
    <lineage>
        <taxon>Eukaryota</taxon>
        <taxon>Metazoa</taxon>
        <taxon>Spiralia</taxon>
        <taxon>Lophotrochozoa</taxon>
        <taxon>Mollusca</taxon>
        <taxon>Bivalvia</taxon>
        <taxon>Autobranchia</taxon>
        <taxon>Pteriomorphia</taxon>
        <taxon>Arcoida</taxon>
        <taxon>Arcoidea</taxon>
        <taxon>Arcidae</taxon>
        <taxon>Tegillarca</taxon>
    </lineage>
</organism>
<sequence length="303" mass="35180">MYTTDIVAFKSTISAFDIKAQTLSITGWLTMTLNAVIGTRTQNRTRVLTLSIEWEDERLTWDKTNATTESEVAFALPTEIWWPEVFVDNSYGSIQRQIRFSSLKQLQKQHIEEMSHPPPDEALNTLGHYNKYALVNCSVLFLCFRMASVDIVNNANLLFRINSTGQIDWEVPRIFVTSCTVDISCFPFDTQRCSVQIGARRIHLQRVNRQYCRINRNKIKRSCRKIRTVILYNDLRKETKLLCHKHHLTSFSNPIFDGFGICAACGFWRKDWLLFDRITCPCCSVDFDFGQYAIDCSFYLISM</sequence>
<feature type="domain" description="Neurotransmitter-gated ion-channel ligand-binding" evidence="3">
    <location>
        <begin position="152"/>
        <end position="208"/>
    </location>
</feature>
<dbReference type="InterPro" id="IPR036734">
    <property type="entry name" value="Neur_chan_lig-bd_sf"/>
</dbReference>
<name>A0ABQ9FNH1_TEGGR</name>
<dbReference type="PROSITE" id="PS00236">
    <property type="entry name" value="NEUROTR_ION_CHANNEL"/>
    <property type="match status" value="1"/>
</dbReference>
<dbReference type="EMBL" id="JARBDR010000214">
    <property type="protein sequence ID" value="KAJ8318839.1"/>
    <property type="molecule type" value="Genomic_DNA"/>
</dbReference>
<comment type="caution">
    <text evidence="4">The sequence shown here is derived from an EMBL/GenBank/DDBJ whole genome shotgun (WGS) entry which is preliminary data.</text>
</comment>
<dbReference type="InterPro" id="IPR006201">
    <property type="entry name" value="Neur_channel"/>
</dbReference>
<evidence type="ECO:0000259" key="3">
    <source>
        <dbReference type="Pfam" id="PF02931"/>
    </source>
</evidence>
<dbReference type="Pfam" id="PF02931">
    <property type="entry name" value="Neur_chan_LBD"/>
    <property type="match status" value="1"/>
</dbReference>
<evidence type="ECO:0000313" key="5">
    <source>
        <dbReference type="Proteomes" id="UP001217089"/>
    </source>
</evidence>
<dbReference type="SUPFAM" id="SSF63712">
    <property type="entry name" value="Nicotinic receptor ligand binding domain-like"/>
    <property type="match status" value="2"/>
</dbReference>
<dbReference type="Gene3D" id="2.70.170.10">
    <property type="entry name" value="Neurotransmitter-gated ion-channel ligand-binding domain"/>
    <property type="match status" value="2"/>
</dbReference>
<evidence type="ECO:0000313" key="4">
    <source>
        <dbReference type="EMBL" id="KAJ8318839.1"/>
    </source>
</evidence>
<dbReference type="InterPro" id="IPR018000">
    <property type="entry name" value="Neurotransmitter_ion_chnl_CS"/>
</dbReference>
<dbReference type="PANTHER" id="PTHR18945">
    <property type="entry name" value="NEUROTRANSMITTER GATED ION CHANNEL"/>
    <property type="match status" value="1"/>
</dbReference>
<evidence type="ECO:0000256" key="2">
    <source>
        <dbReference type="ARBA" id="ARBA00023136"/>
    </source>
</evidence>